<dbReference type="EMBL" id="JABANM010018405">
    <property type="protein sequence ID" value="KAF4726161.1"/>
    <property type="molecule type" value="Genomic_DNA"/>
</dbReference>
<dbReference type="Gene3D" id="3.30.70.330">
    <property type="match status" value="1"/>
</dbReference>
<name>A0A7J6S0D7_PEROL</name>
<gene>
    <name evidence="4" type="ORF">FOZ62_001640</name>
</gene>
<dbReference type="PROSITE" id="PS50102">
    <property type="entry name" value="RRM"/>
    <property type="match status" value="1"/>
</dbReference>
<evidence type="ECO:0000256" key="2">
    <source>
        <dbReference type="PROSITE-ProRule" id="PRU00176"/>
    </source>
</evidence>
<dbReference type="PANTHER" id="PTHR48025:SF1">
    <property type="entry name" value="RRM DOMAIN-CONTAINING PROTEIN"/>
    <property type="match status" value="1"/>
</dbReference>
<evidence type="ECO:0000313" key="4">
    <source>
        <dbReference type="EMBL" id="KAF4726161.1"/>
    </source>
</evidence>
<sequence>NMGTTPDDCPVGIVSFESVEEMLNAMRQLSNSTMHAPNNPSEAASRIIYMEPEGMLRPTPGAFFKGIEQHVGKEDGPPLESIKEQGGDLCTVYCGGLAADVPAEELSHLFTPFGKIVRLDIKPPFYEWKGSYAFVLYDNAESATNAVNALDGLEMAGAPNGRITVQIQVQRKHWPGFRAH</sequence>
<dbReference type="GO" id="GO:0003729">
    <property type="term" value="F:mRNA binding"/>
    <property type="evidence" value="ECO:0007669"/>
    <property type="project" value="TreeGrafter"/>
</dbReference>
<reference evidence="4 5" key="1">
    <citation type="submission" date="2020-04" db="EMBL/GenBank/DDBJ databases">
        <title>Perkinsus olseni comparative genomics.</title>
        <authorList>
            <person name="Bogema D.R."/>
        </authorList>
    </citation>
    <scope>NUCLEOTIDE SEQUENCE [LARGE SCALE GENOMIC DNA]</scope>
    <source>
        <strain evidence="4">ATCC PRA-205</strain>
    </source>
</reference>
<evidence type="ECO:0000259" key="3">
    <source>
        <dbReference type="PROSITE" id="PS50102"/>
    </source>
</evidence>
<dbReference type="InterPro" id="IPR000504">
    <property type="entry name" value="RRM_dom"/>
</dbReference>
<accession>A0A7J6S0D7</accession>
<feature type="non-terminal residue" evidence="4">
    <location>
        <position position="180"/>
    </location>
</feature>
<evidence type="ECO:0000313" key="5">
    <source>
        <dbReference type="Proteomes" id="UP000574390"/>
    </source>
</evidence>
<dbReference type="InterPro" id="IPR035979">
    <property type="entry name" value="RBD_domain_sf"/>
</dbReference>
<dbReference type="AlphaFoldDB" id="A0A7J6S0D7"/>
<dbReference type="Pfam" id="PF00076">
    <property type="entry name" value="RRM_1"/>
    <property type="match status" value="1"/>
</dbReference>
<dbReference type="InterPro" id="IPR012677">
    <property type="entry name" value="Nucleotide-bd_a/b_plait_sf"/>
</dbReference>
<feature type="domain" description="RRM" evidence="3">
    <location>
        <begin position="90"/>
        <end position="170"/>
    </location>
</feature>
<dbReference type="Proteomes" id="UP000574390">
    <property type="component" value="Unassembled WGS sequence"/>
</dbReference>
<evidence type="ECO:0000256" key="1">
    <source>
        <dbReference type="ARBA" id="ARBA00022884"/>
    </source>
</evidence>
<organism evidence="4 5">
    <name type="scientific">Perkinsus olseni</name>
    <name type="common">Perkinsus atlanticus</name>
    <dbReference type="NCBI Taxonomy" id="32597"/>
    <lineage>
        <taxon>Eukaryota</taxon>
        <taxon>Sar</taxon>
        <taxon>Alveolata</taxon>
        <taxon>Perkinsozoa</taxon>
        <taxon>Perkinsea</taxon>
        <taxon>Perkinsida</taxon>
        <taxon>Perkinsidae</taxon>
        <taxon>Perkinsus</taxon>
    </lineage>
</organism>
<dbReference type="SMART" id="SM00360">
    <property type="entry name" value="RRM"/>
    <property type="match status" value="1"/>
</dbReference>
<keyword evidence="1 2" id="KW-0694">RNA-binding</keyword>
<dbReference type="SUPFAM" id="SSF54928">
    <property type="entry name" value="RNA-binding domain, RBD"/>
    <property type="match status" value="1"/>
</dbReference>
<comment type="caution">
    <text evidence="4">The sequence shown here is derived from an EMBL/GenBank/DDBJ whole genome shotgun (WGS) entry which is preliminary data.</text>
</comment>
<protein>
    <recommendedName>
        <fullName evidence="3">RRM domain-containing protein</fullName>
    </recommendedName>
</protein>
<dbReference type="CDD" id="cd00590">
    <property type="entry name" value="RRM_SF"/>
    <property type="match status" value="1"/>
</dbReference>
<dbReference type="GO" id="GO:0005634">
    <property type="term" value="C:nucleus"/>
    <property type="evidence" value="ECO:0007669"/>
    <property type="project" value="TreeGrafter"/>
</dbReference>
<dbReference type="PANTHER" id="PTHR48025">
    <property type="entry name" value="OS02G0815200 PROTEIN"/>
    <property type="match status" value="1"/>
</dbReference>
<proteinExistence type="predicted"/>
<dbReference type="InterPro" id="IPR050502">
    <property type="entry name" value="Euk_RNA-bind_prot"/>
</dbReference>